<dbReference type="InterPro" id="IPR035018">
    <property type="entry name" value="Spt6_SH2_C"/>
</dbReference>
<dbReference type="Pfam" id="PF14641">
    <property type="entry name" value="HTH_44"/>
    <property type="match status" value="1"/>
</dbReference>
<evidence type="ECO:0000256" key="3">
    <source>
        <dbReference type="ARBA" id="ARBA00009253"/>
    </source>
</evidence>
<feature type="compositionally biased region" description="Polar residues" evidence="9">
    <location>
        <begin position="1531"/>
        <end position="1542"/>
    </location>
</feature>
<dbReference type="InterPro" id="IPR055179">
    <property type="entry name" value="Tex-like_central_region"/>
</dbReference>
<dbReference type="GO" id="GO:0034728">
    <property type="term" value="P:nucleosome organization"/>
    <property type="evidence" value="ECO:0007669"/>
    <property type="project" value="TreeGrafter"/>
</dbReference>
<keyword evidence="11" id="KW-0648">Protein biosynthesis</keyword>
<dbReference type="InterPro" id="IPR012337">
    <property type="entry name" value="RNaseH-like_sf"/>
</dbReference>
<dbReference type="PIRSF" id="PIRSF036947">
    <property type="entry name" value="Spt6"/>
    <property type="match status" value="1"/>
</dbReference>
<dbReference type="Pfam" id="PF14639">
    <property type="entry name" value="YqgF"/>
    <property type="match status" value="1"/>
</dbReference>
<dbReference type="PANTHER" id="PTHR10145">
    <property type="entry name" value="TRANSCRIPTION ELONGATION FACTOR SPT6"/>
    <property type="match status" value="1"/>
</dbReference>
<dbReference type="SUPFAM" id="SSF55550">
    <property type="entry name" value="SH2 domain"/>
    <property type="match status" value="1"/>
</dbReference>
<dbReference type="InterPro" id="IPR032706">
    <property type="entry name" value="Spt6_HHH"/>
</dbReference>
<evidence type="ECO:0000256" key="4">
    <source>
        <dbReference type="ARBA" id="ARBA00022454"/>
    </source>
</evidence>
<dbReference type="PROSITE" id="PS50126">
    <property type="entry name" value="S1"/>
    <property type="match status" value="1"/>
</dbReference>
<dbReference type="Gene3D" id="3.30.420.140">
    <property type="entry name" value="YqgF/RNase H-like domain"/>
    <property type="match status" value="1"/>
</dbReference>
<dbReference type="GO" id="GO:0042393">
    <property type="term" value="F:histone binding"/>
    <property type="evidence" value="ECO:0007669"/>
    <property type="project" value="TreeGrafter"/>
</dbReference>
<dbReference type="InterPro" id="IPR010994">
    <property type="entry name" value="RuvA_2-like"/>
</dbReference>
<dbReference type="PANTHER" id="PTHR10145:SF6">
    <property type="entry name" value="TRANSCRIPTION ELONGATION FACTOR SPT6"/>
    <property type="match status" value="1"/>
</dbReference>
<dbReference type="Gene3D" id="1.10.150.850">
    <property type="entry name" value="Spt6, helix-hairpin-helix domain"/>
    <property type="match status" value="1"/>
</dbReference>
<evidence type="ECO:0000313" key="11">
    <source>
        <dbReference type="EMBL" id="KAJ1978574.1"/>
    </source>
</evidence>
<dbReference type="InterPro" id="IPR028083">
    <property type="entry name" value="Spt6_acidic_N_dom"/>
</dbReference>
<dbReference type="InterPro" id="IPR041692">
    <property type="entry name" value="HHH_9"/>
</dbReference>
<dbReference type="Gene3D" id="1.10.10.650">
    <property type="entry name" value="RuvA domain 2-like"/>
    <property type="match status" value="1"/>
</dbReference>
<dbReference type="FunFam" id="3.30.505.10:FF:000056">
    <property type="entry name" value="Transcription elongation factor Spt6"/>
    <property type="match status" value="1"/>
</dbReference>
<dbReference type="OrthoDB" id="995477at2759"/>
<keyword evidence="11" id="KW-0251">Elongation factor</keyword>
<dbReference type="Pfam" id="PF14633">
    <property type="entry name" value="SH2_2"/>
    <property type="match status" value="1"/>
</dbReference>
<dbReference type="InterPro" id="IPR023319">
    <property type="entry name" value="Tex-like_HTH_dom_sf"/>
</dbReference>
<keyword evidence="4" id="KW-0158">Chromosome</keyword>
<comment type="similarity">
    <text evidence="3 8">Belongs to the SPT6 family.</text>
</comment>
<protein>
    <recommendedName>
        <fullName evidence="8">Transcription elongation factor Spt6</fullName>
    </recommendedName>
</protein>
<dbReference type="Gene3D" id="2.40.50.140">
    <property type="entry name" value="Nucleic acid-binding proteins"/>
    <property type="match status" value="1"/>
</dbReference>
<feature type="region of interest" description="Disordered" evidence="9">
    <location>
        <begin position="1524"/>
        <end position="1567"/>
    </location>
</feature>
<dbReference type="FunFam" id="1.10.10.2740:FF:000002">
    <property type="entry name" value="Transcription elongation factor Spt6"/>
    <property type="match status" value="1"/>
</dbReference>
<evidence type="ECO:0000256" key="1">
    <source>
        <dbReference type="ARBA" id="ARBA00004123"/>
    </source>
</evidence>
<dbReference type="InterPro" id="IPR012340">
    <property type="entry name" value="NA-bd_OB-fold"/>
</dbReference>
<organism evidence="11 12">
    <name type="scientific">Dimargaris verticillata</name>
    <dbReference type="NCBI Taxonomy" id="2761393"/>
    <lineage>
        <taxon>Eukaryota</taxon>
        <taxon>Fungi</taxon>
        <taxon>Fungi incertae sedis</taxon>
        <taxon>Zoopagomycota</taxon>
        <taxon>Kickxellomycotina</taxon>
        <taxon>Dimargaritomycetes</taxon>
        <taxon>Dimargaritales</taxon>
        <taxon>Dimargaritaceae</taxon>
        <taxon>Dimargaris</taxon>
    </lineage>
</organism>
<dbReference type="CDD" id="cd09918">
    <property type="entry name" value="SH2_Nterm_SPT6_like"/>
    <property type="match status" value="1"/>
</dbReference>
<dbReference type="GO" id="GO:0140673">
    <property type="term" value="P:transcription elongation-coupled chromatin remodeling"/>
    <property type="evidence" value="ECO:0007669"/>
    <property type="project" value="InterPro"/>
</dbReference>
<reference evidence="11" key="1">
    <citation type="submission" date="2022-07" db="EMBL/GenBank/DDBJ databases">
        <title>Phylogenomic reconstructions and comparative analyses of Kickxellomycotina fungi.</title>
        <authorList>
            <person name="Reynolds N.K."/>
            <person name="Stajich J.E."/>
            <person name="Barry K."/>
            <person name="Grigoriev I.V."/>
            <person name="Crous P."/>
            <person name="Smith M.E."/>
        </authorList>
    </citation>
    <scope>NUCLEOTIDE SEQUENCE</scope>
    <source>
        <strain evidence="11">RSA 567</strain>
    </source>
</reference>
<evidence type="ECO:0000256" key="7">
    <source>
        <dbReference type="ARBA" id="ARBA00023242"/>
    </source>
</evidence>
<dbReference type="SUPFAM" id="SSF53098">
    <property type="entry name" value="Ribonuclease H-like"/>
    <property type="match status" value="1"/>
</dbReference>
<dbReference type="Gene3D" id="1.10.3500.10">
    <property type="entry name" value="Tex N-terminal region-like"/>
    <property type="match status" value="1"/>
</dbReference>
<dbReference type="Pfam" id="PF17674">
    <property type="entry name" value="HHH_9"/>
    <property type="match status" value="1"/>
</dbReference>
<dbReference type="InterPro" id="IPR035420">
    <property type="entry name" value="Spt6_SH2"/>
</dbReference>
<dbReference type="GO" id="GO:0005694">
    <property type="term" value="C:chromosome"/>
    <property type="evidence" value="ECO:0007669"/>
    <property type="project" value="UniProtKB-SubCell"/>
</dbReference>
<dbReference type="SMART" id="SM00316">
    <property type="entry name" value="S1"/>
    <property type="match status" value="1"/>
</dbReference>
<dbReference type="Gene3D" id="1.10.10.2740">
    <property type="entry name" value="Spt6, Death-like domain"/>
    <property type="match status" value="1"/>
</dbReference>
<sequence length="1567" mass="175883">MSSPVHSDSDPGFESPAQAPARRQVAGKRPAAAMAPHRDPDTSDDALSNDDETRSAGPKFAGKRPVTYHHDAKDQQGPLSDDGMSSQAEDTVDDDEEDEDDDVEAMAEMQRSGFIVDDSDEDDHDKYTKRRRAREPSNAVASPSHARTVEPISPVASGSEAESDHDRRKQRKKRRKAYDAADDALDEDDLALVEENMGIRLTRPAENKLKRLKRGRAQSPDTLHRHGVEDDLRDMFTDEEAPQVSDQEPALSHLAARGSRRDAYPHDDLDDFIADEDDDLEEGIAASRARAYDADQASHRTHEDLTEPAFHDRRQRMADMIPGSAGLDPDAWQDIYDIFGDGSDYAYAMEAPDAQGARSYDEGLDEANGEPGPERQLTDLFEPAELAHQMMTAQDDAIRAHDIPERMQLRLTTLPSAAATADNAADRFSMGRPLTDQEIEEETEWALRHYLLPPGAERMEEYTAAVLNVLRFIGQEFLEVPFIAANRRDYLMYSAAVPVESTVEPESPDARLILAMDDLWTLAEVDYQFRAFKERKHDLEELVARLDPAHATLDPTVYAPEYLTNLVQHIDTVEEIHDCIEYIQLIYGPAIQLPTKGTSSSAAAKRPVKHALYDKARQASVAQFAQRIAVPSQQFAASYCEQTPHLLPETPSETVDELARQFVSRDFMTSNAVTKAAQAMLAQEIGLDPQVRTQIRTACQHYAVVSVEPTARGLRQIDAHHPYYPVKFVRAKPVGDFAHSAQFLTLLKAEQDGLLRLTISLAQQDGLLSVMDRYYVSSQYSAHAQSWDQVRREVLRHAYHEYWLPLVDKYTREWLRKEAEDWAVRQVRHALETKLSHRPLQPRRMSSANAPRVLALTTGDGPAVAWTVVDSRGQLVDHRQLANFRDPDHVTEFIATVEKRRPDVIGIAGMTTAIKRVYEDVVQTIDEYQQRSGEELPVTWVNDEVARLYRDSAEATTQFPHLTPAQRYCLCLARYVQGPLYAYAALGSDNRRITHHPAQALMTDDNVARAVEQALVSVVNRVGVDVNQALQFPHRRAPLEYVAGLGPRKAAHILKRIEAESGQTLGSRADLIMHNAMTRVIFVNCASFLRVVPPDFDILDDTRIHPENYDLARKMATDALEVEVEDELDDDDNPSLHVEELMRSDPDKLNELLLEDYAQELEKQLNQPKLEVLRAIKRELQQPYADPRADFESPSPEEVFTMLTGETDTTLPEGGIVVATVHRVREKVAICKIEPDIDAFLPISRVADDHVEALADVLSEGDALPCVVTQVHKDRLTVDLSARPSDLDYAREQHQAYTPAVDAYFDPDAEQAAIAQQLQADRHSAKGATSRPTRVIHHPLFKPFRYRDAEQYLATRPLGDAVIRPSSLGNDHIAITWKVHDGVYQHVDVTEEDKDSEMAVGRILKVRNSDAVYSDLDELIVAHIEAMARLVEEMLEHSKYRDLSLDKMNEYIQAVSNTQQRGAYGFCLCPEKPGWFYLVFKANPQSPATTWKVQVTPNAYLLGSVAYPDVNALINGFKRIQMSKATPRGARSQTRAPPTNTSHRSDRHASSSWTTTPTSNSSVSGWQ</sequence>
<dbReference type="CDD" id="cd02065">
    <property type="entry name" value="B12-binding_like"/>
    <property type="match status" value="1"/>
</dbReference>
<accession>A0A9W8B2N8</accession>
<evidence type="ECO:0000256" key="6">
    <source>
        <dbReference type="ARBA" id="ARBA00023163"/>
    </source>
</evidence>
<dbReference type="EMBL" id="JANBQB010000268">
    <property type="protein sequence ID" value="KAJ1978574.1"/>
    <property type="molecule type" value="Genomic_DNA"/>
</dbReference>
<gene>
    <name evidence="11" type="primary">SPT6</name>
    <name evidence="11" type="ORF">H4R34_003152</name>
</gene>
<dbReference type="InterPro" id="IPR017072">
    <property type="entry name" value="TF_Spt6"/>
</dbReference>
<comment type="function">
    <text evidence="8">Plays a role in maintenance of chromatin structure during RNA polymerase II transcription elongation thereby repressing transcription initiation from cryptic promoters. Mediates the reassembly of nucleosomes onto the promoters of at least a selected set of genes during repression; the nucleosome reassembly is essential for transcriptional repression.</text>
</comment>
<dbReference type="InterPro" id="IPR028088">
    <property type="entry name" value="Spt6_HTH_DNA-bd_dom"/>
</dbReference>
<dbReference type="GO" id="GO:0031491">
    <property type="term" value="F:nucleosome binding"/>
    <property type="evidence" value="ECO:0007669"/>
    <property type="project" value="TreeGrafter"/>
</dbReference>
<dbReference type="SUPFAM" id="SSF158832">
    <property type="entry name" value="Tex N-terminal region-like"/>
    <property type="match status" value="1"/>
</dbReference>
<dbReference type="Pfam" id="PF14632">
    <property type="entry name" value="SPT6_acidic"/>
    <property type="match status" value="1"/>
</dbReference>
<evidence type="ECO:0000256" key="9">
    <source>
        <dbReference type="SAM" id="MobiDB-lite"/>
    </source>
</evidence>
<feature type="domain" description="S1 motif" evidence="10">
    <location>
        <begin position="1214"/>
        <end position="1283"/>
    </location>
</feature>
<dbReference type="Gene3D" id="3.30.505.10">
    <property type="entry name" value="SH2 domain"/>
    <property type="match status" value="2"/>
</dbReference>
<feature type="compositionally biased region" description="Low complexity" evidence="9">
    <location>
        <begin position="1550"/>
        <end position="1567"/>
    </location>
</feature>
<proteinExistence type="inferred from homology"/>
<name>A0A9W8B2N8_9FUNG</name>
<dbReference type="InterPro" id="IPR028231">
    <property type="entry name" value="Spt6_YqgF"/>
</dbReference>
<dbReference type="CDD" id="cd09928">
    <property type="entry name" value="SH2_Cterm_SPT6_like"/>
    <property type="match status" value="1"/>
</dbReference>
<dbReference type="Proteomes" id="UP001151582">
    <property type="component" value="Unassembled WGS sequence"/>
</dbReference>
<evidence type="ECO:0000256" key="5">
    <source>
        <dbReference type="ARBA" id="ARBA00022999"/>
    </source>
</evidence>
<evidence type="ECO:0000256" key="2">
    <source>
        <dbReference type="ARBA" id="ARBA00004286"/>
    </source>
</evidence>
<dbReference type="InterPro" id="IPR023323">
    <property type="entry name" value="Tex-like_dom_sf"/>
</dbReference>
<keyword evidence="12" id="KW-1185">Reference proteome</keyword>
<keyword evidence="6 8" id="KW-0804">Transcription</keyword>
<feature type="region of interest" description="Disordered" evidence="9">
    <location>
        <begin position="356"/>
        <end position="376"/>
    </location>
</feature>
<dbReference type="Pfam" id="PF21710">
    <property type="entry name" value="Spt6_S1"/>
    <property type="match status" value="1"/>
</dbReference>
<dbReference type="InterPro" id="IPR036860">
    <property type="entry name" value="SH2_dom_sf"/>
</dbReference>
<dbReference type="GO" id="GO:0008023">
    <property type="term" value="C:transcription elongation factor complex"/>
    <property type="evidence" value="ECO:0007669"/>
    <property type="project" value="TreeGrafter"/>
</dbReference>
<dbReference type="InterPro" id="IPR035019">
    <property type="entry name" value="Spt6_SH2_N"/>
</dbReference>
<dbReference type="SUPFAM" id="SSF47781">
    <property type="entry name" value="RuvA domain 2-like"/>
    <property type="match status" value="2"/>
</dbReference>
<evidence type="ECO:0000313" key="12">
    <source>
        <dbReference type="Proteomes" id="UP001151582"/>
    </source>
</evidence>
<dbReference type="InterPro" id="IPR049540">
    <property type="entry name" value="Spt6-like_S1"/>
</dbReference>
<keyword evidence="5" id="KW-0727">SH2 domain</keyword>
<evidence type="ECO:0000259" key="10">
    <source>
        <dbReference type="PROSITE" id="PS50126"/>
    </source>
</evidence>
<dbReference type="InterPro" id="IPR037027">
    <property type="entry name" value="YqgF/RNaseH-like_dom_sf"/>
</dbReference>
<feature type="region of interest" description="Disordered" evidence="9">
    <location>
        <begin position="1"/>
        <end position="186"/>
    </location>
</feature>
<dbReference type="Pfam" id="PF22706">
    <property type="entry name" value="Tex_central_region"/>
    <property type="match status" value="1"/>
</dbReference>
<dbReference type="Pfam" id="PF14635">
    <property type="entry name" value="HHH_7"/>
    <property type="match status" value="1"/>
</dbReference>
<dbReference type="GO" id="GO:0003746">
    <property type="term" value="F:translation elongation factor activity"/>
    <property type="evidence" value="ECO:0007669"/>
    <property type="project" value="UniProtKB-KW"/>
</dbReference>
<comment type="subcellular location">
    <subcellularLocation>
        <location evidence="2">Chromosome</location>
    </subcellularLocation>
    <subcellularLocation>
        <location evidence="1 8">Nucleus</location>
    </subcellularLocation>
</comment>
<dbReference type="InterPro" id="IPR042066">
    <property type="entry name" value="Spt6_death-like"/>
</dbReference>
<feature type="compositionally biased region" description="Acidic residues" evidence="9">
    <location>
        <begin position="90"/>
        <end position="105"/>
    </location>
</feature>
<dbReference type="InterPro" id="IPR003029">
    <property type="entry name" value="S1_domain"/>
</dbReference>
<comment type="caution">
    <text evidence="11">The sequence shown here is derived from an EMBL/GenBank/DDBJ whole genome shotgun (WGS) entry which is preliminary data.</text>
</comment>
<keyword evidence="7 8" id="KW-0539">Nucleus</keyword>
<dbReference type="GO" id="GO:0003677">
    <property type="term" value="F:DNA binding"/>
    <property type="evidence" value="ECO:0007669"/>
    <property type="project" value="InterPro"/>
</dbReference>
<dbReference type="SUPFAM" id="SSF50249">
    <property type="entry name" value="Nucleic acid-binding proteins"/>
    <property type="match status" value="1"/>
</dbReference>
<evidence type="ECO:0000256" key="8">
    <source>
        <dbReference type="PIRNR" id="PIRNR036947"/>
    </source>
</evidence>